<evidence type="ECO:0000256" key="1">
    <source>
        <dbReference type="SAM" id="MobiDB-lite"/>
    </source>
</evidence>
<protein>
    <submittedName>
        <fullName evidence="3">Uncharacterized protein</fullName>
    </submittedName>
</protein>
<comment type="caution">
    <text evidence="3">The sequence shown here is derived from an EMBL/GenBank/DDBJ whole genome shotgun (WGS) entry which is preliminary data.</text>
</comment>
<dbReference type="Proteomes" id="UP000023152">
    <property type="component" value="Unassembled WGS sequence"/>
</dbReference>
<keyword evidence="2" id="KW-1133">Transmembrane helix</keyword>
<keyword evidence="2" id="KW-0812">Transmembrane</keyword>
<sequence>MRLHILQNILRYPKGLDTSFFFLLLVKIKSKQKTKLLLVFKNEALKFFVAVLFVREAVIAPILCYLLYNFWKYQKLEFIYRRRPLLTIVVITCSIIEVGTVDAMYIEKLTNKKKKAFIPICRYEIMFGRNLHNVYNWVTLFDLIHETLIIPRFWFLYFDWQLGKDLIKLEWKQQLYLSQLRAYEMSGDTVESAGQSPTVELQTNPSPNPVSKSNLSGSVSGSDHCDLEKSVSPVTITVPVPVPVPAAIANTYTDNVITTVWNTNTKKILTIVRENVDQRNENGRKKTPWVLRYRKYLGNMYLVLAVFILLFICFLGMVVTLGFLESIYDVSIFATSYSFCTAVVL</sequence>
<accession>X6MN75</accession>
<keyword evidence="4" id="KW-1185">Reference proteome</keyword>
<feature type="compositionally biased region" description="Low complexity" evidence="1">
    <location>
        <begin position="210"/>
        <end position="222"/>
    </location>
</feature>
<dbReference type="AlphaFoldDB" id="X6MN75"/>
<organism evidence="3 4">
    <name type="scientific">Reticulomyxa filosa</name>
    <dbReference type="NCBI Taxonomy" id="46433"/>
    <lineage>
        <taxon>Eukaryota</taxon>
        <taxon>Sar</taxon>
        <taxon>Rhizaria</taxon>
        <taxon>Retaria</taxon>
        <taxon>Foraminifera</taxon>
        <taxon>Monothalamids</taxon>
        <taxon>Reticulomyxidae</taxon>
        <taxon>Reticulomyxa</taxon>
    </lineage>
</organism>
<feature type="transmembrane region" description="Helical" evidence="2">
    <location>
        <begin position="301"/>
        <end position="324"/>
    </location>
</feature>
<evidence type="ECO:0000313" key="4">
    <source>
        <dbReference type="Proteomes" id="UP000023152"/>
    </source>
</evidence>
<gene>
    <name evidence="3" type="ORF">RFI_21936</name>
</gene>
<name>X6MN75_RETFI</name>
<feature type="compositionally biased region" description="Polar residues" evidence="1">
    <location>
        <begin position="192"/>
        <end position="205"/>
    </location>
</feature>
<proteinExistence type="predicted"/>
<feature type="region of interest" description="Disordered" evidence="1">
    <location>
        <begin position="191"/>
        <end position="222"/>
    </location>
</feature>
<feature type="transmembrane region" description="Helical" evidence="2">
    <location>
        <begin position="88"/>
        <end position="106"/>
    </location>
</feature>
<dbReference type="EMBL" id="ASPP01019144">
    <property type="protein sequence ID" value="ETO15428.1"/>
    <property type="molecule type" value="Genomic_DNA"/>
</dbReference>
<reference evidence="3 4" key="1">
    <citation type="journal article" date="2013" name="Curr. Biol.">
        <title>The Genome of the Foraminiferan Reticulomyxa filosa.</title>
        <authorList>
            <person name="Glockner G."/>
            <person name="Hulsmann N."/>
            <person name="Schleicher M."/>
            <person name="Noegel A.A."/>
            <person name="Eichinger L."/>
            <person name="Gallinger C."/>
            <person name="Pawlowski J."/>
            <person name="Sierra R."/>
            <person name="Euteneuer U."/>
            <person name="Pillet L."/>
            <person name="Moustafa A."/>
            <person name="Platzer M."/>
            <person name="Groth M."/>
            <person name="Szafranski K."/>
            <person name="Schliwa M."/>
        </authorList>
    </citation>
    <scope>NUCLEOTIDE SEQUENCE [LARGE SCALE GENOMIC DNA]</scope>
</reference>
<evidence type="ECO:0000256" key="2">
    <source>
        <dbReference type="SAM" id="Phobius"/>
    </source>
</evidence>
<keyword evidence="2" id="KW-0472">Membrane</keyword>
<feature type="transmembrane region" description="Helical" evidence="2">
    <location>
        <begin position="47"/>
        <end position="68"/>
    </location>
</feature>
<feature type="non-terminal residue" evidence="3">
    <location>
        <position position="345"/>
    </location>
</feature>
<evidence type="ECO:0000313" key="3">
    <source>
        <dbReference type="EMBL" id="ETO15428.1"/>
    </source>
</evidence>